<dbReference type="InterPro" id="IPR015421">
    <property type="entry name" value="PyrdxlP-dep_Trfase_major"/>
</dbReference>
<evidence type="ECO:0000313" key="6">
    <source>
        <dbReference type="EMBL" id="SDY16529.1"/>
    </source>
</evidence>
<sequence>MHFASDNSGPAHASVLEALAEANDGYAMGYGNDALSAEVRDKLRALFEAPEADVFLVPTGTAANSLALACLCEPYRSIFCAEHAHIHVDECNAPEFYTGGAKLWPVPHGDRMTPETLRAAIAASKANGIHGPVGGAVSITSVTEGGNVLSIDEIASLSAVAKEAGLPVHLDGARFANACVKLGCTPAEMSWKAGVDVAVFGGTKNGLLGAEAVIFFDPGLARGFAERRKRGGHLFSKHRMLAAQMKAYLEGDLWHELAKRANAACDMLRAGLEAQGVKIENDTHANMLFAHLPARLHDALHAEGAVYHTFDEEDGLIPGRFVCDWSTGQGAVDALLAALKRHM</sequence>
<evidence type="ECO:0000313" key="7">
    <source>
        <dbReference type="Proteomes" id="UP000199286"/>
    </source>
</evidence>
<reference evidence="6 7" key="1">
    <citation type="submission" date="2016-10" db="EMBL/GenBank/DDBJ databases">
        <authorList>
            <person name="de Groot N.N."/>
        </authorList>
    </citation>
    <scope>NUCLEOTIDE SEQUENCE [LARGE SCALE GENOMIC DNA]</scope>
    <source>
        <strain evidence="6 7">DSM 26880</strain>
    </source>
</reference>
<keyword evidence="4" id="KW-0663">Pyridoxal phosphate</keyword>
<dbReference type="Pfam" id="PF01212">
    <property type="entry name" value="Beta_elim_lyase"/>
    <property type="match status" value="1"/>
</dbReference>
<dbReference type="InterPro" id="IPR015422">
    <property type="entry name" value="PyrdxlP-dep_Trfase_small"/>
</dbReference>
<dbReference type="Proteomes" id="UP000199286">
    <property type="component" value="Unassembled WGS sequence"/>
</dbReference>
<dbReference type="RefSeq" id="WP_089880921.1">
    <property type="nucleotide sequence ID" value="NZ_FNPF01000004.1"/>
</dbReference>
<dbReference type="AlphaFoldDB" id="A0A1H3HPB7"/>
<dbReference type="EMBL" id="FNPF01000004">
    <property type="protein sequence ID" value="SDY16529.1"/>
    <property type="molecule type" value="Genomic_DNA"/>
</dbReference>
<evidence type="ECO:0000256" key="3">
    <source>
        <dbReference type="ARBA" id="ARBA00011881"/>
    </source>
</evidence>
<dbReference type="InterPro" id="IPR001597">
    <property type="entry name" value="ArAA_b-elim_lyase/Thr_aldolase"/>
</dbReference>
<comment type="subunit">
    <text evidence="3">Homotetramer.</text>
</comment>
<evidence type="ECO:0000256" key="4">
    <source>
        <dbReference type="ARBA" id="ARBA00022898"/>
    </source>
</evidence>
<dbReference type="OrthoDB" id="9774495at2"/>
<dbReference type="PANTHER" id="PTHR48097">
    <property type="entry name" value="L-THREONINE ALDOLASE-RELATED"/>
    <property type="match status" value="1"/>
</dbReference>
<protein>
    <submittedName>
        <fullName evidence="6">L-threonine aldolase</fullName>
    </submittedName>
</protein>
<dbReference type="InterPro" id="IPR015424">
    <property type="entry name" value="PyrdxlP-dep_Trfase"/>
</dbReference>
<dbReference type="Gene3D" id="3.90.1150.10">
    <property type="entry name" value="Aspartate Aminotransferase, domain 1"/>
    <property type="match status" value="1"/>
</dbReference>
<dbReference type="Gene3D" id="3.40.640.10">
    <property type="entry name" value="Type I PLP-dependent aspartate aminotransferase-like (Major domain)"/>
    <property type="match status" value="1"/>
</dbReference>
<organism evidence="6 7">
    <name type="scientific">Citreimonas salinaria</name>
    <dbReference type="NCBI Taxonomy" id="321339"/>
    <lineage>
        <taxon>Bacteria</taxon>
        <taxon>Pseudomonadati</taxon>
        <taxon>Pseudomonadota</taxon>
        <taxon>Alphaproteobacteria</taxon>
        <taxon>Rhodobacterales</taxon>
        <taxon>Roseobacteraceae</taxon>
        <taxon>Citreimonas</taxon>
    </lineage>
</organism>
<dbReference type="PANTHER" id="PTHR48097:SF5">
    <property type="entry name" value="LOW SPECIFICITY L-THREONINE ALDOLASE"/>
    <property type="match status" value="1"/>
</dbReference>
<evidence type="ECO:0000256" key="1">
    <source>
        <dbReference type="ARBA" id="ARBA00001933"/>
    </source>
</evidence>
<dbReference type="SUPFAM" id="SSF53383">
    <property type="entry name" value="PLP-dependent transferases"/>
    <property type="match status" value="1"/>
</dbReference>
<comment type="cofactor">
    <cofactor evidence="1">
        <name>pyridoxal 5'-phosphate</name>
        <dbReference type="ChEBI" id="CHEBI:597326"/>
    </cofactor>
</comment>
<dbReference type="GO" id="GO:0016829">
    <property type="term" value="F:lyase activity"/>
    <property type="evidence" value="ECO:0007669"/>
    <property type="project" value="InterPro"/>
</dbReference>
<keyword evidence="7" id="KW-1185">Reference proteome</keyword>
<gene>
    <name evidence="6" type="ORF">SAMN05444340_10427</name>
</gene>
<evidence type="ECO:0000256" key="2">
    <source>
        <dbReference type="ARBA" id="ARBA00006966"/>
    </source>
</evidence>
<dbReference type="STRING" id="321339.SAMN05444340_10427"/>
<proteinExistence type="inferred from homology"/>
<evidence type="ECO:0000259" key="5">
    <source>
        <dbReference type="Pfam" id="PF01212"/>
    </source>
</evidence>
<dbReference type="GO" id="GO:0006520">
    <property type="term" value="P:amino acid metabolic process"/>
    <property type="evidence" value="ECO:0007669"/>
    <property type="project" value="InterPro"/>
</dbReference>
<comment type="similarity">
    <text evidence="2">Belongs to the threonine aldolase family.</text>
</comment>
<accession>A0A1H3HPB7</accession>
<feature type="domain" description="Aromatic amino acid beta-eliminating lyase/threonine aldolase" evidence="5">
    <location>
        <begin position="3"/>
        <end position="291"/>
    </location>
</feature>
<name>A0A1H3HPB7_9RHOB</name>